<feature type="chain" id="PRO_5004658457" evidence="2">
    <location>
        <begin position="21"/>
        <end position="148"/>
    </location>
</feature>
<gene>
    <name evidence="3" type="ORF">AMTR_s00033p00159490</name>
</gene>
<keyword evidence="4" id="KW-1185">Reference proteome</keyword>
<proteinExistence type="predicted"/>
<reference evidence="4" key="1">
    <citation type="journal article" date="2013" name="Science">
        <title>The Amborella genome and the evolution of flowering plants.</title>
        <authorList>
            <consortium name="Amborella Genome Project"/>
        </authorList>
    </citation>
    <scope>NUCLEOTIDE SEQUENCE [LARGE SCALE GENOMIC DNA]</scope>
</reference>
<feature type="signal peptide" evidence="2">
    <location>
        <begin position="1"/>
        <end position="20"/>
    </location>
</feature>
<sequence>MRRAEILSLLFLCSMATAQGLSLNMELKRSLSRGIAVKKWVGFKERRRVAEEEIDVRKPVTGNSRKLLNKISSIQLDFDLTSKVSDDSKRKELGNGGMERRSLSSMKKKGGVGEEYQKFSSNDPLPDDLVDIAGMDYSPARRKTPIHN</sequence>
<protein>
    <submittedName>
        <fullName evidence="3">Uncharacterized protein</fullName>
    </submittedName>
</protein>
<feature type="compositionally biased region" description="Basic and acidic residues" evidence="1">
    <location>
        <begin position="85"/>
        <end position="102"/>
    </location>
</feature>
<accession>U5CWD2</accession>
<feature type="region of interest" description="Disordered" evidence="1">
    <location>
        <begin position="85"/>
        <end position="148"/>
    </location>
</feature>
<name>U5CWD2_AMBTC</name>
<dbReference type="InterPro" id="IPR049306">
    <property type="entry name" value="GLV1-2"/>
</dbReference>
<dbReference type="PANTHER" id="PTHR33743:SF19">
    <property type="entry name" value="PROTEIN GOLVEN 6"/>
    <property type="match status" value="1"/>
</dbReference>
<evidence type="ECO:0000313" key="3">
    <source>
        <dbReference type="EMBL" id="ERN14265.1"/>
    </source>
</evidence>
<organism evidence="3 4">
    <name type="scientific">Amborella trichopoda</name>
    <dbReference type="NCBI Taxonomy" id="13333"/>
    <lineage>
        <taxon>Eukaryota</taxon>
        <taxon>Viridiplantae</taxon>
        <taxon>Streptophyta</taxon>
        <taxon>Embryophyta</taxon>
        <taxon>Tracheophyta</taxon>
        <taxon>Spermatophyta</taxon>
        <taxon>Magnoliopsida</taxon>
        <taxon>Amborellales</taxon>
        <taxon>Amborellaceae</taxon>
        <taxon>Amborella</taxon>
    </lineage>
</organism>
<evidence type="ECO:0000313" key="4">
    <source>
        <dbReference type="Proteomes" id="UP000017836"/>
    </source>
</evidence>
<dbReference type="Pfam" id="PF21529">
    <property type="entry name" value="GLV1-2"/>
    <property type="match status" value="1"/>
</dbReference>
<dbReference type="OrthoDB" id="678894at2759"/>
<dbReference type="EMBL" id="KI392557">
    <property type="protein sequence ID" value="ERN14265.1"/>
    <property type="molecule type" value="Genomic_DNA"/>
</dbReference>
<keyword evidence="2" id="KW-0732">Signal</keyword>
<dbReference type="KEGG" id="atr:18442520"/>
<dbReference type="PANTHER" id="PTHR33743">
    <property type="entry name" value="PROTEIN GOLVEN 6-RELATED"/>
    <property type="match status" value="1"/>
</dbReference>
<dbReference type="AlphaFoldDB" id="U5CWD2"/>
<evidence type="ECO:0000256" key="1">
    <source>
        <dbReference type="SAM" id="MobiDB-lite"/>
    </source>
</evidence>
<dbReference type="Proteomes" id="UP000017836">
    <property type="component" value="Unassembled WGS sequence"/>
</dbReference>
<evidence type="ECO:0000256" key="2">
    <source>
        <dbReference type="SAM" id="SignalP"/>
    </source>
</evidence>
<dbReference type="Gramene" id="ERN14265">
    <property type="protein sequence ID" value="ERN14265"/>
    <property type="gene ID" value="AMTR_s00033p00159490"/>
</dbReference>
<dbReference type="HOGENOM" id="CLU_1761230_0_0_1"/>